<keyword evidence="3" id="KW-1185">Reference proteome</keyword>
<dbReference type="VEuPathDB" id="FungiDB:jhhlp_000320"/>
<feature type="domain" description="Heterokaryon incompatibility" evidence="1">
    <location>
        <begin position="79"/>
        <end position="213"/>
    </location>
</feature>
<name>A0A2N3NKN0_9PEZI</name>
<dbReference type="STRING" id="41688.A0A2N3NKN0"/>
<evidence type="ECO:0000313" key="2">
    <source>
        <dbReference type="EMBL" id="PKS12979.1"/>
    </source>
</evidence>
<evidence type="ECO:0000259" key="1">
    <source>
        <dbReference type="Pfam" id="PF06985"/>
    </source>
</evidence>
<comment type="caution">
    <text evidence="2">The sequence shown here is derived from an EMBL/GenBank/DDBJ whole genome shotgun (WGS) entry which is preliminary data.</text>
</comment>
<dbReference type="InterPro" id="IPR052895">
    <property type="entry name" value="HetReg/Transcr_Mod"/>
</dbReference>
<dbReference type="InterPro" id="IPR010730">
    <property type="entry name" value="HET"/>
</dbReference>
<protein>
    <recommendedName>
        <fullName evidence="1">Heterokaryon incompatibility domain-containing protein</fullName>
    </recommendedName>
</protein>
<gene>
    <name evidence="2" type="ORF">jhhlp_000320</name>
</gene>
<dbReference type="OrthoDB" id="3553147at2759"/>
<dbReference type="AlphaFoldDB" id="A0A2N3NKN0"/>
<proteinExistence type="predicted"/>
<sequence>MGAEARCTSVSTGDIRLQTFCFNQAQDAAANMTTNAQYEPLDSVGGEIRVLELRAAAHTATVSAVFVSVRLDQQHSVPFHALSYMWGDVTERCDIILNGNPFAISRRLMEILRALRKEAEPLRIWIDAICINQDDLAERAAQVQLMRKIYREAAVVRVWLDEDIDEASPAFTKLSTLNAQSTIQDLGDTPDFWDPVVKIFQNAYWKRVWIQQEISNASVISVHCKATVLEAATLVHYLRLCNEMQLSNVMQSTWWDWGTKKPTVILPDKFGSSNPEAATKGSTLSTEDLDLLYTLQNVNSLNCTDDRDRVYGIMFLAKDFTEGDLEVDYSFSVARVYAEVAKSLIHKYGSTRFLLFANLHQSEKQAADPVIPTWVPDWRYAHGSGLDSKLPPMDPIRVGSRPPAKISPDGLKLAVTGVRVNVVKRIYRDEFEEDVLSQTLLHFISTCREMACRSNSSSIRSTSTTNNPAESAETDITATDEWKSVVRTLAMADYISRFEHDEAKEVLYLSASKLVEAEQIKEEGFDPSIFPLHKFLSMNEGYFGPAKAFVQFTWWTMITCLPFVAQDGRPGLTQKWGEAGDEIWLIQGCERPISLRSVGEKMYKVVGQAYLDGSNYKKLNDLVETSGVATETIELV</sequence>
<dbReference type="Proteomes" id="UP000233524">
    <property type="component" value="Unassembled WGS sequence"/>
</dbReference>
<dbReference type="InParanoid" id="A0A2N3NKN0"/>
<dbReference type="PANTHER" id="PTHR24148:SF64">
    <property type="entry name" value="HETEROKARYON INCOMPATIBILITY DOMAIN-CONTAINING PROTEIN"/>
    <property type="match status" value="1"/>
</dbReference>
<reference evidence="2 3" key="1">
    <citation type="journal article" date="2017" name="G3 (Bethesda)">
        <title>First Draft Genome Sequence of the Pathogenic Fungus Lomentospora prolificans (Formerly Scedosporium prolificans).</title>
        <authorList>
            <person name="Luo R."/>
            <person name="Zimin A."/>
            <person name="Workman R."/>
            <person name="Fan Y."/>
            <person name="Pertea G."/>
            <person name="Grossman N."/>
            <person name="Wear M.P."/>
            <person name="Jia B."/>
            <person name="Miller H."/>
            <person name="Casadevall A."/>
            <person name="Timp W."/>
            <person name="Zhang S.X."/>
            <person name="Salzberg S.L."/>
        </authorList>
    </citation>
    <scope>NUCLEOTIDE SEQUENCE [LARGE SCALE GENOMIC DNA]</scope>
    <source>
        <strain evidence="2 3">JHH-5317</strain>
    </source>
</reference>
<organism evidence="2 3">
    <name type="scientific">Lomentospora prolificans</name>
    <dbReference type="NCBI Taxonomy" id="41688"/>
    <lineage>
        <taxon>Eukaryota</taxon>
        <taxon>Fungi</taxon>
        <taxon>Dikarya</taxon>
        <taxon>Ascomycota</taxon>
        <taxon>Pezizomycotina</taxon>
        <taxon>Sordariomycetes</taxon>
        <taxon>Hypocreomycetidae</taxon>
        <taxon>Microascales</taxon>
        <taxon>Microascaceae</taxon>
        <taxon>Lomentospora</taxon>
    </lineage>
</organism>
<dbReference type="Pfam" id="PF06985">
    <property type="entry name" value="HET"/>
    <property type="match status" value="1"/>
</dbReference>
<dbReference type="PANTHER" id="PTHR24148">
    <property type="entry name" value="ANKYRIN REPEAT DOMAIN-CONTAINING PROTEIN 39 HOMOLOG-RELATED"/>
    <property type="match status" value="1"/>
</dbReference>
<evidence type="ECO:0000313" key="3">
    <source>
        <dbReference type="Proteomes" id="UP000233524"/>
    </source>
</evidence>
<accession>A0A2N3NKN0</accession>
<dbReference type="EMBL" id="NLAX01000002">
    <property type="protein sequence ID" value="PKS12979.1"/>
    <property type="molecule type" value="Genomic_DNA"/>
</dbReference>